<organism evidence="2 3">
    <name type="scientific">Senna tora</name>
    <dbReference type="NCBI Taxonomy" id="362788"/>
    <lineage>
        <taxon>Eukaryota</taxon>
        <taxon>Viridiplantae</taxon>
        <taxon>Streptophyta</taxon>
        <taxon>Embryophyta</taxon>
        <taxon>Tracheophyta</taxon>
        <taxon>Spermatophyta</taxon>
        <taxon>Magnoliopsida</taxon>
        <taxon>eudicotyledons</taxon>
        <taxon>Gunneridae</taxon>
        <taxon>Pentapetalae</taxon>
        <taxon>rosids</taxon>
        <taxon>fabids</taxon>
        <taxon>Fabales</taxon>
        <taxon>Fabaceae</taxon>
        <taxon>Caesalpinioideae</taxon>
        <taxon>Cassia clade</taxon>
        <taxon>Senna</taxon>
    </lineage>
</organism>
<sequence>MAILFSISTILSSFASFVVANSKPLSIIPSSKQPHTTARNHRYSHNPNHHFVETISQRMKLQSSGRSSHSRRCDLLETLSLQSE</sequence>
<accession>A0A834XG88</accession>
<comment type="caution">
    <text evidence="2">The sequence shown here is derived from an EMBL/GenBank/DDBJ whole genome shotgun (WGS) entry which is preliminary data.</text>
</comment>
<feature type="signal peptide" evidence="1">
    <location>
        <begin position="1"/>
        <end position="20"/>
    </location>
</feature>
<reference evidence="2" key="1">
    <citation type="submission" date="2020-09" db="EMBL/GenBank/DDBJ databases">
        <title>Genome-Enabled Discovery of Anthraquinone Biosynthesis in Senna tora.</title>
        <authorList>
            <person name="Kang S.-H."/>
            <person name="Pandey R.P."/>
            <person name="Lee C.-M."/>
            <person name="Sim J.-S."/>
            <person name="Jeong J.-T."/>
            <person name="Choi B.-S."/>
            <person name="Jung M."/>
            <person name="Ginzburg D."/>
            <person name="Zhao K."/>
            <person name="Won S.Y."/>
            <person name="Oh T.-J."/>
            <person name="Yu Y."/>
            <person name="Kim N.-H."/>
            <person name="Lee O.R."/>
            <person name="Lee T.-H."/>
            <person name="Bashyal P."/>
            <person name="Kim T.-S."/>
            <person name="Lee W.-H."/>
            <person name="Kawkins C."/>
            <person name="Kim C.-K."/>
            <person name="Kim J.S."/>
            <person name="Ahn B.O."/>
            <person name="Rhee S.Y."/>
            <person name="Sohng J.K."/>
        </authorList>
    </citation>
    <scope>NUCLEOTIDE SEQUENCE</scope>
    <source>
        <tissue evidence="2">Leaf</tissue>
    </source>
</reference>
<keyword evidence="1" id="KW-0732">Signal</keyword>
<gene>
    <name evidence="2" type="ORF">G2W53_000647</name>
</gene>
<evidence type="ECO:0000313" key="3">
    <source>
        <dbReference type="Proteomes" id="UP000634136"/>
    </source>
</evidence>
<proteinExistence type="predicted"/>
<dbReference type="EMBL" id="JAAIUW010000001">
    <property type="protein sequence ID" value="KAF7843742.1"/>
    <property type="molecule type" value="Genomic_DNA"/>
</dbReference>
<dbReference type="AlphaFoldDB" id="A0A834XG88"/>
<keyword evidence="3" id="KW-1185">Reference proteome</keyword>
<evidence type="ECO:0000256" key="1">
    <source>
        <dbReference type="SAM" id="SignalP"/>
    </source>
</evidence>
<evidence type="ECO:0000313" key="2">
    <source>
        <dbReference type="EMBL" id="KAF7843742.1"/>
    </source>
</evidence>
<dbReference type="Proteomes" id="UP000634136">
    <property type="component" value="Unassembled WGS sequence"/>
</dbReference>
<protein>
    <submittedName>
        <fullName evidence="2">Uncharacterized protein</fullName>
    </submittedName>
</protein>
<feature type="chain" id="PRO_5032415222" evidence="1">
    <location>
        <begin position="21"/>
        <end position="84"/>
    </location>
</feature>
<name>A0A834XG88_9FABA</name>